<feature type="transmembrane region" description="Helical" evidence="1">
    <location>
        <begin position="42"/>
        <end position="63"/>
    </location>
</feature>
<evidence type="ECO:0000256" key="1">
    <source>
        <dbReference type="SAM" id="Phobius"/>
    </source>
</evidence>
<feature type="transmembrane region" description="Helical" evidence="1">
    <location>
        <begin position="75"/>
        <end position="104"/>
    </location>
</feature>
<accession>A0ABS5JQ76</accession>
<dbReference type="InterPro" id="IPR050640">
    <property type="entry name" value="Bact_2-comp_sensor_kinase"/>
</dbReference>
<keyword evidence="1" id="KW-0812">Transmembrane</keyword>
<dbReference type="InterPro" id="IPR010559">
    <property type="entry name" value="Sig_transdc_His_kin_internal"/>
</dbReference>
<gene>
    <name evidence="3" type="ORF">KEM10_01975</name>
</gene>
<reference evidence="3 4" key="1">
    <citation type="journal article" date="2015" name="Int. J. Syst. Evol. Microbiol.">
        <title>Carboxylicivirga linearis sp. nov., isolated from a sea cucumber culture pond.</title>
        <authorList>
            <person name="Wang F.Q."/>
            <person name="Zhou Y.X."/>
            <person name="Lin X.Z."/>
            <person name="Chen G.J."/>
            <person name="Du Z.J."/>
        </authorList>
    </citation>
    <scope>NUCLEOTIDE SEQUENCE [LARGE SCALE GENOMIC DNA]</scope>
    <source>
        <strain evidence="3 4">FB218</strain>
    </source>
</reference>
<evidence type="ECO:0000313" key="4">
    <source>
        <dbReference type="Proteomes" id="UP000708576"/>
    </source>
</evidence>
<dbReference type="PANTHER" id="PTHR34220:SF7">
    <property type="entry name" value="SENSOR HISTIDINE KINASE YPDA"/>
    <property type="match status" value="1"/>
</dbReference>
<dbReference type="Pfam" id="PF06580">
    <property type="entry name" value="His_kinase"/>
    <property type="match status" value="1"/>
</dbReference>
<dbReference type="PANTHER" id="PTHR34220">
    <property type="entry name" value="SENSOR HISTIDINE KINASE YPDA"/>
    <property type="match status" value="1"/>
</dbReference>
<sequence>MRNSLNISFKTIALHFIFWIGVWFFYYYFFSYNSEDKVYITWFSSCLLPLTMGVTYFMERYLIPRFLLTKKYQLFALYSFYTFVVSSYLIVLALYGCLIFLLQFNVSVMPPMSKNFLFILMLVYLIVGIISFIHILNNNFKTDARNKELENKILATQLQLREQELQYLKQQIHPHFLFNTLNTIYGLAIKKSEHTPEVILRLSNLLDYILYQVHQPKVSLKEEIAHIEEYIELERIRFKDHLKVNFTSSVNGENIKTAPMLLIPFIENAFKHGEMIDGFLSIDVNIEVKESRLSFSIANTIREINKNTKQGIGIENIKKRLDLHYQNNYELTILSQPQWYKVELIIKDLNQFTHE</sequence>
<dbReference type="Gene3D" id="3.30.565.10">
    <property type="entry name" value="Histidine kinase-like ATPase, C-terminal domain"/>
    <property type="match status" value="1"/>
</dbReference>
<dbReference type="EMBL" id="JAGUCO010000001">
    <property type="protein sequence ID" value="MBS2097026.1"/>
    <property type="molecule type" value="Genomic_DNA"/>
</dbReference>
<feature type="transmembrane region" description="Helical" evidence="1">
    <location>
        <begin position="12"/>
        <end position="30"/>
    </location>
</feature>
<dbReference type="InterPro" id="IPR036890">
    <property type="entry name" value="HATPase_C_sf"/>
</dbReference>
<keyword evidence="1" id="KW-0472">Membrane</keyword>
<name>A0ABS5JQ76_9BACT</name>
<dbReference type="RefSeq" id="WP_212212778.1">
    <property type="nucleotide sequence ID" value="NZ_JAGUCO010000001.1"/>
</dbReference>
<dbReference type="Proteomes" id="UP000708576">
    <property type="component" value="Unassembled WGS sequence"/>
</dbReference>
<keyword evidence="3" id="KW-0418">Kinase</keyword>
<keyword evidence="4" id="KW-1185">Reference proteome</keyword>
<evidence type="ECO:0000313" key="3">
    <source>
        <dbReference type="EMBL" id="MBS2097026.1"/>
    </source>
</evidence>
<dbReference type="GO" id="GO:0016301">
    <property type="term" value="F:kinase activity"/>
    <property type="evidence" value="ECO:0007669"/>
    <property type="project" value="UniProtKB-KW"/>
</dbReference>
<organism evidence="3 4">
    <name type="scientific">Carboxylicivirga linearis</name>
    <dbReference type="NCBI Taxonomy" id="1628157"/>
    <lineage>
        <taxon>Bacteria</taxon>
        <taxon>Pseudomonadati</taxon>
        <taxon>Bacteroidota</taxon>
        <taxon>Bacteroidia</taxon>
        <taxon>Marinilabiliales</taxon>
        <taxon>Marinilabiliaceae</taxon>
        <taxon>Carboxylicivirga</taxon>
    </lineage>
</organism>
<proteinExistence type="predicted"/>
<feature type="transmembrane region" description="Helical" evidence="1">
    <location>
        <begin position="116"/>
        <end position="137"/>
    </location>
</feature>
<feature type="domain" description="Signal transduction histidine kinase internal region" evidence="2">
    <location>
        <begin position="164"/>
        <end position="242"/>
    </location>
</feature>
<comment type="caution">
    <text evidence="3">The sequence shown here is derived from an EMBL/GenBank/DDBJ whole genome shotgun (WGS) entry which is preliminary data.</text>
</comment>
<protein>
    <submittedName>
        <fullName evidence="3">Histidine kinase</fullName>
    </submittedName>
</protein>
<evidence type="ECO:0000259" key="2">
    <source>
        <dbReference type="Pfam" id="PF06580"/>
    </source>
</evidence>
<keyword evidence="1" id="KW-1133">Transmembrane helix</keyword>
<keyword evidence="3" id="KW-0808">Transferase</keyword>